<dbReference type="InterPro" id="IPR033178">
    <property type="entry name" value="PSD_type1_pro"/>
</dbReference>
<feature type="active site" description="Charge relay system; for autoendoproteolytic cleavage activity" evidence="12">
    <location>
        <position position="266"/>
    </location>
</feature>
<evidence type="ECO:0000256" key="10">
    <source>
        <dbReference type="ARBA" id="ARBA00023264"/>
    </source>
</evidence>
<feature type="active site" description="Charge relay system; for autoendoproteolytic cleavage activity" evidence="12">
    <location>
        <position position="161"/>
    </location>
</feature>
<organism evidence="14">
    <name type="scientific">Sedimenticola thiotaurini</name>
    <dbReference type="NCBI Taxonomy" id="1543721"/>
    <lineage>
        <taxon>Bacteria</taxon>
        <taxon>Pseudomonadati</taxon>
        <taxon>Pseudomonadota</taxon>
        <taxon>Gammaproteobacteria</taxon>
        <taxon>Chromatiales</taxon>
        <taxon>Sedimenticolaceae</taxon>
        <taxon>Sedimenticola</taxon>
    </lineage>
</organism>
<dbReference type="UniPathway" id="UPA00558">
    <property type="reaction ID" value="UER00616"/>
</dbReference>
<dbReference type="GO" id="GO:0005886">
    <property type="term" value="C:plasma membrane"/>
    <property type="evidence" value="ECO:0007669"/>
    <property type="project" value="UniProtKB-SubCell"/>
</dbReference>
<keyword evidence="2 12" id="KW-1003">Cell membrane</keyword>
<dbReference type="EC" id="4.1.1.65" evidence="12"/>
<keyword evidence="13" id="KW-0812">Transmembrane</keyword>
<dbReference type="HAMAP" id="MF_00662">
    <property type="entry name" value="PS_decarb_PSD_B_type1"/>
    <property type="match status" value="1"/>
</dbReference>
<keyword evidence="8 12" id="KW-0594">Phospholipid biosynthesis</keyword>
<evidence type="ECO:0000256" key="5">
    <source>
        <dbReference type="ARBA" id="ARBA00023098"/>
    </source>
</evidence>
<dbReference type="Proteomes" id="UP000886251">
    <property type="component" value="Unassembled WGS sequence"/>
</dbReference>
<evidence type="ECO:0000256" key="6">
    <source>
        <dbReference type="ARBA" id="ARBA00023136"/>
    </source>
</evidence>
<comment type="catalytic activity">
    <reaction evidence="12">
        <text>a 1,2-diacyl-sn-glycero-3-phospho-L-serine + H(+) = a 1,2-diacyl-sn-glycero-3-phosphoethanolamine + CO2</text>
        <dbReference type="Rhea" id="RHEA:20828"/>
        <dbReference type="ChEBI" id="CHEBI:15378"/>
        <dbReference type="ChEBI" id="CHEBI:16526"/>
        <dbReference type="ChEBI" id="CHEBI:57262"/>
        <dbReference type="ChEBI" id="CHEBI:64612"/>
        <dbReference type="EC" id="4.1.1.65"/>
    </reaction>
</comment>
<proteinExistence type="inferred from homology"/>
<feature type="chain" id="PRO_5033175087" description="Phosphatidylserine decarboxylase alpha chain" evidence="12">
    <location>
        <begin position="266"/>
        <end position="311"/>
    </location>
</feature>
<evidence type="ECO:0000256" key="11">
    <source>
        <dbReference type="ARBA" id="ARBA00023317"/>
    </source>
</evidence>
<keyword evidence="13" id="KW-1133">Transmembrane helix</keyword>
<evidence type="ECO:0000256" key="7">
    <source>
        <dbReference type="ARBA" id="ARBA00023145"/>
    </source>
</evidence>
<evidence type="ECO:0000256" key="4">
    <source>
        <dbReference type="ARBA" id="ARBA00022793"/>
    </source>
</evidence>
<sequence>MTSPSPDTDSREPAWWERLFGLFLLLLPHHLLSRLMYWLTRSEWPPLKDLLIRSVIRLYQVDLSAARHTEPRDYPSFNAFFTRALRPGTRPLEGGEEGVVSPVDGTVSQAGTIEDGRIFQAKGQDYTLDELLGGNSEWTSAFVDGHFATLYLSPRDYHRIHMPLGGRLLQMTHVPGRLFSVSPVTTRVVPRLFARNERIVNIFDTGAGPMALIMVGAIFVASMDTVWAGTVAPASRRITHWDYSGTPPSPVELARGEEMGRFNMGSTVILLFGKERVEWDESLRPGAGLLMGEQIGGLVQPAMSPYDPPLP</sequence>
<dbReference type="AlphaFoldDB" id="A0A831RPL6"/>
<dbReference type="GO" id="GO:0006646">
    <property type="term" value="P:phosphatidylethanolamine biosynthetic process"/>
    <property type="evidence" value="ECO:0007669"/>
    <property type="project" value="UniProtKB-UniRule"/>
</dbReference>
<evidence type="ECO:0000256" key="1">
    <source>
        <dbReference type="ARBA" id="ARBA00005189"/>
    </source>
</evidence>
<evidence type="ECO:0000313" key="14">
    <source>
        <dbReference type="EMBL" id="HEB96780.1"/>
    </source>
</evidence>
<protein>
    <recommendedName>
        <fullName evidence="12">Phosphatidylserine decarboxylase proenzyme</fullName>
        <ecNumber evidence="12">4.1.1.65</ecNumber>
    </recommendedName>
    <component>
        <recommendedName>
            <fullName evidence="12">Phosphatidylserine decarboxylase alpha chain</fullName>
        </recommendedName>
    </component>
    <component>
        <recommendedName>
            <fullName evidence="12">Phosphatidylserine decarboxylase beta chain</fullName>
        </recommendedName>
    </component>
</protein>
<comment type="subcellular location">
    <subcellularLocation>
        <location evidence="12">Cell membrane</location>
        <topology evidence="12">Peripheral membrane protein</topology>
    </subcellularLocation>
</comment>
<dbReference type="PANTHER" id="PTHR10067">
    <property type="entry name" value="PHOSPHATIDYLSERINE DECARBOXYLASE"/>
    <property type="match status" value="1"/>
</dbReference>
<evidence type="ECO:0000256" key="8">
    <source>
        <dbReference type="ARBA" id="ARBA00023209"/>
    </source>
</evidence>
<evidence type="ECO:0000256" key="12">
    <source>
        <dbReference type="HAMAP-Rule" id="MF_00662"/>
    </source>
</evidence>
<keyword evidence="10 12" id="KW-1208">Phospholipid metabolism</keyword>
<keyword evidence="7 12" id="KW-0865">Zymogen</keyword>
<dbReference type="GO" id="GO:0004609">
    <property type="term" value="F:phosphatidylserine decarboxylase activity"/>
    <property type="evidence" value="ECO:0007669"/>
    <property type="project" value="UniProtKB-UniRule"/>
</dbReference>
<feature type="active site" description="Schiff-base intermediate with substrate; via pyruvic acid; for decarboxylase activity" evidence="12">
    <location>
        <position position="266"/>
    </location>
</feature>
<accession>A0A831RPL6</accession>
<comment type="subunit">
    <text evidence="12">Heterodimer of a large membrane-associated beta subunit and a small pyruvoyl-containing alpha subunit.</text>
</comment>
<keyword evidence="3 12" id="KW-0444">Lipid biosynthesis</keyword>
<feature type="site" description="Cleavage (non-hydrolytic); by autocatalysis" evidence="12">
    <location>
        <begin position="265"/>
        <end position="266"/>
    </location>
</feature>
<comment type="PTM">
    <text evidence="12">Is synthesized initially as an inactive proenzyme. Formation of the active enzyme involves a self-maturation process in which the active site pyruvoyl group is generated from an internal serine residue via an autocatalytic post-translational modification. Two non-identical subunits are generated from the proenzyme in this reaction, and the pyruvate is formed at the N-terminus of the alpha chain, which is derived from the carboxyl end of the proenzyme. The autoendoproteolytic cleavage occurs by a canonical serine protease mechanism, in which the side chain hydroxyl group of the serine supplies its oxygen atom to form the C-terminus of the beta chain, while the remainder of the serine residue undergoes an oxidative deamination to produce ammonia and the pyruvoyl prosthetic group on the alpha chain. During this reaction, the Ser that is part of the protease active site of the proenzyme becomes the pyruvoyl prosthetic group, which constitutes an essential element of the active site of the mature decarboxylase.</text>
</comment>
<feature type="modified residue" description="Pyruvic acid (Ser); by autocatalysis" evidence="12">
    <location>
        <position position="266"/>
    </location>
</feature>
<comment type="caution">
    <text evidence="14">The sequence shown here is derived from an EMBL/GenBank/DDBJ whole genome shotgun (WGS) entry which is preliminary data.</text>
</comment>
<keyword evidence="11 12" id="KW-0670">Pyruvate</keyword>
<feature type="chain" id="PRO_5033175086" description="Phosphatidylserine decarboxylase beta chain" evidence="12">
    <location>
        <begin position="1"/>
        <end position="265"/>
    </location>
</feature>
<evidence type="ECO:0000256" key="3">
    <source>
        <dbReference type="ARBA" id="ARBA00022516"/>
    </source>
</evidence>
<comment type="pathway">
    <text evidence="1">Lipid metabolism.</text>
</comment>
<feature type="transmembrane region" description="Helical" evidence="13">
    <location>
        <begin position="20"/>
        <end position="39"/>
    </location>
</feature>
<dbReference type="PANTHER" id="PTHR10067:SF6">
    <property type="entry name" value="PHOSPHATIDYLSERINE DECARBOXYLASE PROENZYME, MITOCHONDRIAL"/>
    <property type="match status" value="1"/>
</dbReference>
<keyword evidence="4 12" id="KW-0210">Decarboxylase</keyword>
<keyword evidence="6 12" id="KW-0472">Membrane</keyword>
<comment type="cofactor">
    <cofactor evidence="12">
        <name>pyruvate</name>
        <dbReference type="ChEBI" id="CHEBI:15361"/>
    </cofactor>
    <text evidence="12">Binds 1 pyruvoyl group covalently per subunit.</text>
</comment>
<evidence type="ECO:0000256" key="2">
    <source>
        <dbReference type="ARBA" id="ARBA00022475"/>
    </source>
</evidence>
<dbReference type="EMBL" id="DRKP01000117">
    <property type="protein sequence ID" value="HEB96780.1"/>
    <property type="molecule type" value="Genomic_DNA"/>
</dbReference>
<feature type="active site" description="Charge relay system; for autoendoproteolytic cleavage activity" evidence="12">
    <location>
        <position position="104"/>
    </location>
</feature>
<comment type="function">
    <text evidence="12">Catalyzes the formation of phosphatidylethanolamine (PtdEtn) from phosphatidylserine (PtdSer).</text>
</comment>
<gene>
    <name evidence="12 14" type="primary">psd</name>
    <name evidence="14" type="ORF">ENI96_10170</name>
</gene>
<keyword evidence="9 12" id="KW-0456">Lyase</keyword>
<evidence type="ECO:0000256" key="9">
    <source>
        <dbReference type="ARBA" id="ARBA00023239"/>
    </source>
</evidence>
<keyword evidence="5 12" id="KW-0443">Lipid metabolism</keyword>
<comment type="similarity">
    <text evidence="12">Belongs to the phosphatidylserine decarboxylase family. PSD-B subfamily. Prokaryotic type I sub-subfamily.</text>
</comment>
<dbReference type="Pfam" id="PF02666">
    <property type="entry name" value="PS_Dcarbxylase"/>
    <property type="match status" value="1"/>
</dbReference>
<comment type="pathway">
    <text evidence="12">Phospholipid metabolism; phosphatidylethanolamine biosynthesis; phosphatidylethanolamine from CDP-diacylglycerol: step 2/2.</text>
</comment>
<dbReference type="NCBIfam" id="TIGR00163">
    <property type="entry name" value="PS_decarb"/>
    <property type="match status" value="1"/>
</dbReference>
<dbReference type="InterPro" id="IPR003817">
    <property type="entry name" value="PS_Dcarbxylase"/>
</dbReference>
<name>A0A831RPL6_9GAMM</name>
<reference evidence="14" key="1">
    <citation type="journal article" date="2020" name="mSystems">
        <title>Genome- and Community-Level Interaction Insights into Carbon Utilization and Element Cycling Functions of Hydrothermarchaeota in Hydrothermal Sediment.</title>
        <authorList>
            <person name="Zhou Z."/>
            <person name="Liu Y."/>
            <person name="Xu W."/>
            <person name="Pan J."/>
            <person name="Luo Z.H."/>
            <person name="Li M."/>
        </authorList>
    </citation>
    <scope>NUCLEOTIDE SEQUENCE [LARGE SCALE GENOMIC DNA]</scope>
    <source>
        <strain evidence="14">HyVt-443</strain>
    </source>
</reference>
<dbReference type="InterPro" id="IPR033177">
    <property type="entry name" value="PSD-B"/>
</dbReference>
<evidence type="ECO:0000256" key="13">
    <source>
        <dbReference type="SAM" id="Phobius"/>
    </source>
</evidence>